<evidence type="ECO:0000313" key="2">
    <source>
        <dbReference type="Proteomes" id="UP000535020"/>
    </source>
</evidence>
<dbReference type="AlphaFoldDB" id="A0A7Y8Y0Z3"/>
<proteinExistence type="predicted"/>
<organism evidence="1 2">
    <name type="scientific">Flavobacterium agri</name>
    <dbReference type="NCBI Taxonomy" id="2743471"/>
    <lineage>
        <taxon>Bacteria</taxon>
        <taxon>Pseudomonadati</taxon>
        <taxon>Bacteroidota</taxon>
        <taxon>Flavobacteriia</taxon>
        <taxon>Flavobacteriales</taxon>
        <taxon>Flavobacteriaceae</taxon>
        <taxon>Flavobacterium</taxon>
    </lineage>
</organism>
<name>A0A7Y8Y0Z3_9FLAO</name>
<evidence type="ECO:0000313" key="1">
    <source>
        <dbReference type="EMBL" id="NYA70589.1"/>
    </source>
</evidence>
<keyword evidence="2" id="KW-1185">Reference proteome</keyword>
<comment type="caution">
    <text evidence="1">The sequence shown here is derived from an EMBL/GenBank/DDBJ whole genome shotgun (WGS) entry which is preliminary data.</text>
</comment>
<protein>
    <submittedName>
        <fullName evidence="1">Uncharacterized protein</fullName>
    </submittedName>
</protein>
<dbReference type="EMBL" id="JACBJI010000002">
    <property type="protein sequence ID" value="NYA70589.1"/>
    <property type="molecule type" value="Genomic_DNA"/>
</dbReference>
<gene>
    <name evidence="1" type="ORF">HZF10_06635</name>
</gene>
<reference evidence="1 2" key="1">
    <citation type="submission" date="2020-07" db="EMBL/GenBank/DDBJ databases">
        <authorList>
            <person name="Sun Q."/>
        </authorList>
    </citation>
    <scope>NUCLEOTIDE SEQUENCE [LARGE SCALE GENOMIC DNA]</scope>
    <source>
        <strain evidence="1 2">MAH-1</strain>
    </source>
</reference>
<dbReference type="Proteomes" id="UP000535020">
    <property type="component" value="Unassembled WGS sequence"/>
</dbReference>
<accession>A0A7Y8Y0Z3</accession>
<sequence>MIQNGKEILMRVIMRVITPLCENIEMVTRFSDAFIVKHDLAWDDLFCKVVGAFDGTSVRMPKFQNLNQKKQAQSAEKSQHNGIRAIPYFDSCKYHTKK</sequence>